<keyword evidence="1" id="KW-1133">Transmembrane helix</keyword>
<evidence type="ECO:0000313" key="2">
    <source>
        <dbReference type="EMBL" id="KFD44943.1"/>
    </source>
</evidence>
<keyword evidence="1" id="KW-0472">Membrane</keyword>
<name>A0A085LIZ7_9BILA</name>
<feature type="non-terminal residue" evidence="2">
    <location>
        <position position="44"/>
    </location>
</feature>
<dbReference type="Proteomes" id="UP000030764">
    <property type="component" value="Unassembled WGS sequence"/>
</dbReference>
<protein>
    <submittedName>
        <fullName evidence="2">Uncharacterized protein</fullName>
    </submittedName>
</protein>
<organism evidence="2 3">
    <name type="scientific">Trichuris suis</name>
    <name type="common">pig whipworm</name>
    <dbReference type="NCBI Taxonomy" id="68888"/>
    <lineage>
        <taxon>Eukaryota</taxon>
        <taxon>Metazoa</taxon>
        <taxon>Ecdysozoa</taxon>
        <taxon>Nematoda</taxon>
        <taxon>Enoplea</taxon>
        <taxon>Dorylaimia</taxon>
        <taxon>Trichinellida</taxon>
        <taxon>Trichuridae</taxon>
        <taxon>Trichuris</taxon>
    </lineage>
</organism>
<keyword evidence="1" id="KW-0812">Transmembrane</keyword>
<gene>
    <name evidence="2" type="ORF">M513_14181</name>
</gene>
<feature type="non-terminal residue" evidence="2">
    <location>
        <position position="1"/>
    </location>
</feature>
<evidence type="ECO:0000256" key="1">
    <source>
        <dbReference type="SAM" id="Phobius"/>
    </source>
</evidence>
<dbReference type="EMBL" id="KL364055">
    <property type="protein sequence ID" value="KFD44943.1"/>
    <property type="molecule type" value="Genomic_DNA"/>
</dbReference>
<keyword evidence="3" id="KW-1185">Reference proteome</keyword>
<accession>A0A085LIZ7</accession>
<dbReference type="AlphaFoldDB" id="A0A085LIZ7"/>
<feature type="transmembrane region" description="Helical" evidence="1">
    <location>
        <begin position="16"/>
        <end position="38"/>
    </location>
</feature>
<sequence length="44" mass="4884">CSQAQTLNVTTRRRRAAIHFVPFPSGFSLIAWSVFSFVPSCVVV</sequence>
<reference evidence="2 3" key="1">
    <citation type="journal article" date="2014" name="Nat. Genet.">
        <title>Genome and transcriptome of the porcine whipworm Trichuris suis.</title>
        <authorList>
            <person name="Jex A.R."/>
            <person name="Nejsum P."/>
            <person name="Schwarz E.M."/>
            <person name="Hu L."/>
            <person name="Young N.D."/>
            <person name="Hall R.S."/>
            <person name="Korhonen P.K."/>
            <person name="Liao S."/>
            <person name="Thamsborg S."/>
            <person name="Xia J."/>
            <person name="Xu P."/>
            <person name="Wang S."/>
            <person name="Scheerlinck J.P."/>
            <person name="Hofmann A."/>
            <person name="Sternberg P.W."/>
            <person name="Wang J."/>
            <person name="Gasser R.B."/>
        </authorList>
    </citation>
    <scope>NUCLEOTIDE SEQUENCE [LARGE SCALE GENOMIC DNA]</scope>
    <source>
        <strain evidence="2">DCEP-RM93M</strain>
    </source>
</reference>
<proteinExistence type="predicted"/>
<evidence type="ECO:0000313" key="3">
    <source>
        <dbReference type="Proteomes" id="UP000030764"/>
    </source>
</evidence>